<dbReference type="GO" id="GO:0006886">
    <property type="term" value="P:intracellular protein transport"/>
    <property type="evidence" value="ECO:0007669"/>
    <property type="project" value="InterPro"/>
</dbReference>
<feature type="domain" description="SNARE-complex protein Syntaxin-18 N-terminal" evidence="15">
    <location>
        <begin position="4"/>
        <end position="91"/>
    </location>
</feature>
<keyword evidence="6 14" id="KW-0812">Transmembrane</keyword>
<dbReference type="AlphaFoldDB" id="A0A4Z2B9N3"/>
<organism evidence="16 17">
    <name type="scientific">Takifugu bimaculatus</name>
    <dbReference type="NCBI Taxonomy" id="433685"/>
    <lineage>
        <taxon>Eukaryota</taxon>
        <taxon>Metazoa</taxon>
        <taxon>Chordata</taxon>
        <taxon>Craniata</taxon>
        <taxon>Vertebrata</taxon>
        <taxon>Euteleostomi</taxon>
        <taxon>Actinopterygii</taxon>
        <taxon>Neopterygii</taxon>
        <taxon>Teleostei</taxon>
        <taxon>Neoteleostei</taxon>
        <taxon>Acanthomorphata</taxon>
        <taxon>Eupercaria</taxon>
        <taxon>Tetraodontiformes</taxon>
        <taxon>Tetradontoidea</taxon>
        <taxon>Tetraodontidae</taxon>
        <taxon>Takifugu</taxon>
    </lineage>
</organism>
<evidence type="ECO:0000256" key="8">
    <source>
        <dbReference type="ARBA" id="ARBA00022892"/>
    </source>
</evidence>
<evidence type="ECO:0000256" key="10">
    <source>
        <dbReference type="ARBA" id="ARBA00022989"/>
    </source>
</evidence>
<dbReference type="Gene3D" id="1.20.5.110">
    <property type="match status" value="1"/>
</dbReference>
<protein>
    <recommendedName>
        <fullName evidence="4">Syntaxin-18</fullName>
    </recommendedName>
</protein>
<evidence type="ECO:0000256" key="13">
    <source>
        <dbReference type="SAM" id="Coils"/>
    </source>
</evidence>
<reference evidence="16 17" key="1">
    <citation type="submission" date="2019-04" db="EMBL/GenBank/DDBJ databases">
        <title>The sequence and de novo assembly of Takifugu bimaculatus genome using PacBio and Hi-C technologies.</title>
        <authorList>
            <person name="Xu P."/>
            <person name="Liu B."/>
            <person name="Zhou Z."/>
        </authorList>
    </citation>
    <scope>NUCLEOTIDE SEQUENCE [LARGE SCALE GENOMIC DNA]</scope>
    <source>
        <strain evidence="16">TB-2018</strain>
        <tissue evidence="16">Muscle</tissue>
    </source>
</reference>
<evidence type="ECO:0000256" key="2">
    <source>
        <dbReference type="ARBA" id="ARBA00004163"/>
    </source>
</evidence>
<evidence type="ECO:0000256" key="7">
    <source>
        <dbReference type="ARBA" id="ARBA00022824"/>
    </source>
</evidence>
<dbReference type="GO" id="GO:0006890">
    <property type="term" value="P:retrograde vesicle-mediated transport, Golgi to endoplasmic reticulum"/>
    <property type="evidence" value="ECO:0007669"/>
    <property type="project" value="TreeGrafter"/>
</dbReference>
<keyword evidence="7" id="KW-0256">Endoplasmic reticulum</keyword>
<evidence type="ECO:0000256" key="14">
    <source>
        <dbReference type="SAM" id="Phobius"/>
    </source>
</evidence>
<dbReference type="EMBL" id="SWLE01000018">
    <property type="protein sequence ID" value="TNM88519.1"/>
    <property type="molecule type" value="Genomic_DNA"/>
</dbReference>
<dbReference type="GO" id="GO:0031201">
    <property type="term" value="C:SNARE complex"/>
    <property type="evidence" value="ECO:0007669"/>
    <property type="project" value="TreeGrafter"/>
</dbReference>
<dbReference type="Proteomes" id="UP000516260">
    <property type="component" value="Chromosome 5"/>
</dbReference>
<dbReference type="CDD" id="cd15850">
    <property type="entry name" value="SNARE_syntaxin18"/>
    <property type="match status" value="1"/>
</dbReference>
<evidence type="ECO:0000256" key="3">
    <source>
        <dbReference type="ARBA" id="ARBA00009063"/>
    </source>
</evidence>
<feature type="transmembrane region" description="Helical" evidence="14">
    <location>
        <begin position="246"/>
        <end position="267"/>
    </location>
</feature>
<name>A0A4Z2B9N3_9TELE</name>
<dbReference type="InterPro" id="IPR006012">
    <property type="entry name" value="Syntaxin/epimorphin_CS"/>
</dbReference>
<evidence type="ECO:0000256" key="9">
    <source>
        <dbReference type="ARBA" id="ARBA00022927"/>
    </source>
</evidence>
<dbReference type="PANTHER" id="PTHR15959">
    <property type="entry name" value="SYNTAXIN-18"/>
    <property type="match status" value="1"/>
</dbReference>
<keyword evidence="17" id="KW-1185">Reference proteome</keyword>
<evidence type="ECO:0000256" key="11">
    <source>
        <dbReference type="ARBA" id="ARBA00023054"/>
    </source>
</evidence>
<keyword evidence="5" id="KW-0813">Transport</keyword>
<accession>A0A4Z2B9N3</accession>
<dbReference type="SUPFAM" id="SSF58038">
    <property type="entry name" value="SNARE fusion complex"/>
    <property type="match status" value="1"/>
</dbReference>
<dbReference type="PANTHER" id="PTHR15959:SF0">
    <property type="entry name" value="SYNTAXIN-18"/>
    <property type="match status" value="1"/>
</dbReference>
<gene>
    <name evidence="16" type="ORF">fugu_004773</name>
</gene>
<keyword evidence="12 14" id="KW-0472">Membrane</keyword>
<feature type="coiled-coil region" evidence="13">
    <location>
        <begin position="166"/>
        <end position="193"/>
    </location>
</feature>
<evidence type="ECO:0000259" key="15">
    <source>
        <dbReference type="Pfam" id="PF10496"/>
    </source>
</evidence>
<keyword evidence="10 14" id="KW-1133">Transmembrane helix</keyword>
<dbReference type="PROSITE" id="PS00914">
    <property type="entry name" value="SYNTAXIN"/>
    <property type="match status" value="1"/>
</dbReference>
<keyword evidence="9" id="KW-0653">Protein transport</keyword>
<evidence type="ECO:0000256" key="6">
    <source>
        <dbReference type="ARBA" id="ARBA00022692"/>
    </source>
</evidence>
<keyword evidence="8" id="KW-0931">ER-Golgi transport</keyword>
<evidence type="ECO:0000256" key="12">
    <source>
        <dbReference type="ARBA" id="ARBA00023136"/>
    </source>
</evidence>
<comment type="similarity">
    <text evidence="3">Belongs to the syntaxin family.</text>
</comment>
<dbReference type="GO" id="GO:0005789">
    <property type="term" value="C:endoplasmic reticulum membrane"/>
    <property type="evidence" value="ECO:0007669"/>
    <property type="project" value="UniProtKB-SubCell"/>
</dbReference>
<comment type="caution">
    <text evidence="16">The sequence shown here is derived from an EMBL/GenBank/DDBJ whole genome shotgun (WGS) entry which is preliminary data.</text>
</comment>
<dbReference type="FunFam" id="1.20.5.110:FF:000015">
    <property type="entry name" value="Syntaxin-18, putative"/>
    <property type="match status" value="1"/>
</dbReference>
<dbReference type="Pfam" id="PF10496">
    <property type="entry name" value="Syntaxin-18_N"/>
    <property type="match status" value="1"/>
</dbReference>
<sequence>MAVDITLLFKASVKTVKTRNKAIGIGFDSPKDEIFKRNRPKGGFSPRAKEVVTNITKLKDFLLQHRKDYVSAGSLISSDLTCMTDSERDQIDQDAQIFMRTCSEAIRQLRNEAEKQLVPAQIKEHRGVVLDLIEMYLKEKSVSEVQDVTWTDPVDPVEDKLSPEEIQMFEQENQRLESEMNNLVDEVRQIEGKVVEISRLQEIFTEKVLQQEAEIDGIHQLVVGATENVKEGNEDIREAIKNNAGFRVWILFFLVMCSFSLLFLDWYDS</sequence>
<proteinExistence type="inferred from homology"/>
<evidence type="ECO:0000256" key="4">
    <source>
        <dbReference type="ARBA" id="ARBA00019409"/>
    </source>
</evidence>
<dbReference type="InterPro" id="IPR019529">
    <property type="entry name" value="Syntaxin-18_N"/>
</dbReference>
<keyword evidence="11 13" id="KW-0175">Coiled coil</keyword>
<evidence type="ECO:0000313" key="16">
    <source>
        <dbReference type="EMBL" id="TNM88519.1"/>
    </source>
</evidence>
<comment type="subcellular location">
    <subcellularLocation>
        <location evidence="2">Endoplasmic reticulum membrane</location>
        <topology evidence="2">Single-pass type IV membrane protein</topology>
    </subcellularLocation>
</comment>
<evidence type="ECO:0000256" key="5">
    <source>
        <dbReference type="ARBA" id="ARBA00022448"/>
    </source>
</evidence>
<evidence type="ECO:0000256" key="1">
    <source>
        <dbReference type="ARBA" id="ARBA00003746"/>
    </source>
</evidence>
<dbReference type="GO" id="GO:0005484">
    <property type="term" value="F:SNAP receptor activity"/>
    <property type="evidence" value="ECO:0007669"/>
    <property type="project" value="InterPro"/>
</dbReference>
<comment type="function">
    <text evidence="1">Syntaxin that may be involved in targeting and fusion of Golgi-derived retrograde transport vesicles with the ER.</text>
</comment>
<evidence type="ECO:0000313" key="17">
    <source>
        <dbReference type="Proteomes" id="UP000516260"/>
    </source>
</evidence>